<dbReference type="RefSeq" id="WP_240260447.1">
    <property type="nucleotide sequence ID" value="NZ_CP092488.2"/>
</dbReference>
<dbReference type="Proteomes" id="UP001055336">
    <property type="component" value="Chromosome"/>
</dbReference>
<keyword evidence="1" id="KW-0472">Membrane</keyword>
<evidence type="ECO:0000313" key="3">
    <source>
        <dbReference type="Proteomes" id="UP001055336"/>
    </source>
</evidence>
<keyword evidence="1" id="KW-1133">Transmembrane helix</keyword>
<feature type="transmembrane region" description="Helical" evidence="1">
    <location>
        <begin position="20"/>
        <end position="44"/>
    </location>
</feature>
<evidence type="ECO:0000313" key="2">
    <source>
        <dbReference type="EMBL" id="UMB68830.1"/>
    </source>
</evidence>
<keyword evidence="3" id="KW-1185">Reference proteome</keyword>
<accession>A0ABY3VHD2</accession>
<sequence>MRADREVAQSAPRFSAWSPLVAVMGALIAGSSPGWVTAAAWGLAVVCSLPFRRFRMVVPCALVAWAAGWLASFAVRLTEAGLIGLFVVK</sequence>
<organism evidence="2 3">
    <name type="scientific">Mycobacterium paraterrae</name>
    <dbReference type="NCBI Taxonomy" id="577492"/>
    <lineage>
        <taxon>Bacteria</taxon>
        <taxon>Bacillati</taxon>
        <taxon>Actinomycetota</taxon>
        <taxon>Actinomycetes</taxon>
        <taxon>Mycobacteriales</taxon>
        <taxon>Mycobacteriaceae</taxon>
        <taxon>Mycobacterium</taxon>
    </lineage>
</organism>
<proteinExistence type="predicted"/>
<keyword evidence="1" id="KW-0812">Transmembrane</keyword>
<evidence type="ECO:0000256" key="1">
    <source>
        <dbReference type="SAM" id="Phobius"/>
    </source>
</evidence>
<feature type="transmembrane region" description="Helical" evidence="1">
    <location>
        <begin position="56"/>
        <end position="75"/>
    </location>
</feature>
<dbReference type="EMBL" id="CP092488">
    <property type="protein sequence ID" value="UMB68830.1"/>
    <property type="molecule type" value="Genomic_DNA"/>
</dbReference>
<gene>
    <name evidence="2" type="ORF">MKK62_20890</name>
</gene>
<protein>
    <submittedName>
        <fullName evidence="2">Uncharacterized protein</fullName>
    </submittedName>
</protein>
<name>A0ABY3VHD2_9MYCO</name>
<reference evidence="2" key="1">
    <citation type="submission" date="2022-08" db="EMBL/GenBank/DDBJ databases">
        <title>Whole genome sequencing of non-tuberculosis mycobacteria type-strains.</title>
        <authorList>
            <person name="Igarashi Y."/>
            <person name="Osugi A."/>
            <person name="Mitarai S."/>
        </authorList>
    </citation>
    <scope>NUCLEOTIDE SEQUENCE</scope>
    <source>
        <strain evidence="2">DSM 45127</strain>
    </source>
</reference>